<feature type="domain" description="Peptidase M16 C-terminal" evidence="2">
    <location>
        <begin position="186"/>
        <end position="359"/>
    </location>
</feature>
<dbReference type="EMBL" id="JACCBU010000001">
    <property type="protein sequence ID" value="NYE75286.1"/>
    <property type="molecule type" value="Genomic_DNA"/>
</dbReference>
<dbReference type="RefSeq" id="WP_179757817.1">
    <property type="nucleotide sequence ID" value="NZ_JACCBU010000001.1"/>
</dbReference>
<dbReference type="Pfam" id="PF00675">
    <property type="entry name" value="Peptidase_M16"/>
    <property type="match status" value="1"/>
</dbReference>
<dbReference type="Gene3D" id="3.30.830.10">
    <property type="entry name" value="Metalloenzyme, LuxS/M16 peptidase-like"/>
    <property type="match status" value="2"/>
</dbReference>
<dbReference type="GO" id="GO:0046872">
    <property type="term" value="F:metal ion binding"/>
    <property type="evidence" value="ECO:0007669"/>
    <property type="project" value="InterPro"/>
</dbReference>
<proteinExistence type="predicted"/>
<evidence type="ECO:0000313" key="3">
    <source>
        <dbReference type="EMBL" id="NYE75286.1"/>
    </source>
</evidence>
<dbReference type="Pfam" id="PF05193">
    <property type="entry name" value="Peptidase_M16_C"/>
    <property type="match status" value="1"/>
</dbReference>
<organism evidence="3 4">
    <name type="scientific">Microlunatus parietis</name>
    <dbReference type="NCBI Taxonomy" id="682979"/>
    <lineage>
        <taxon>Bacteria</taxon>
        <taxon>Bacillati</taxon>
        <taxon>Actinomycetota</taxon>
        <taxon>Actinomycetes</taxon>
        <taxon>Propionibacteriales</taxon>
        <taxon>Propionibacteriaceae</taxon>
        <taxon>Microlunatus</taxon>
    </lineage>
</organism>
<feature type="domain" description="Peptidase M16 N-terminal" evidence="1">
    <location>
        <begin position="33"/>
        <end position="156"/>
    </location>
</feature>
<evidence type="ECO:0000313" key="4">
    <source>
        <dbReference type="Proteomes" id="UP000569914"/>
    </source>
</evidence>
<accession>A0A7Y9LGK2</accession>
<dbReference type="PANTHER" id="PTHR11851:SF224">
    <property type="entry name" value="PROCESSING PROTEASE"/>
    <property type="match status" value="1"/>
</dbReference>
<evidence type="ECO:0000259" key="2">
    <source>
        <dbReference type="Pfam" id="PF05193"/>
    </source>
</evidence>
<dbReference type="Proteomes" id="UP000569914">
    <property type="component" value="Unassembled WGS sequence"/>
</dbReference>
<reference evidence="3 4" key="1">
    <citation type="submission" date="2020-07" db="EMBL/GenBank/DDBJ databases">
        <title>Sequencing the genomes of 1000 actinobacteria strains.</title>
        <authorList>
            <person name="Klenk H.-P."/>
        </authorList>
    </citation>
    <scope>NUCLEOTIDE SEQUENCE [LARGE SCALE GENOMIC DNA]</scope>
    <source>
        <strain evidence="3 4">DSM 22083</strain>
    </source>
</reference>
<dbReference type="InterPro" id="IPR007863">
    <property type="entry name" value="Peptidase_M16_C"/>
</dbReference>
<name>A0A7Y9LGK2_9ACTN</name>
<dbReference type="PANTHER" id="PTHR11851">
    <property type="entry name" value="METALLOPROTEASE"/>
    <property type="match status" value="1"/>
</dbReference>
<dbReference type="AlphaFoldDB" id="A0A7Y9LGK2"/>
<protein>
    <submittedName>
        <fullName evidence="3">Putative Zn-dependent peptidase</fullName>
    </submittedName>
</protein>
<dbReference type="InterPro" id="IPR011765">
    <property type="entry name" value="Pept_M16_N"/>
</dbReference>
<dbReference type="InterPro" id="IPR050361">
    <property type="entry name" value="MPP/UQCRC_Complex"/>
</dbReference>
<dbReference type="SUPFAM" id="SSF63411">
    <property type="entry name" value="LuxS/MPP-like metallohydrolase"/>
    <property type="match status" value="2"/>
</dbReference>
<sequence>MTSHLPQPSIEPPREWLFPTPERHRLDNGLAVAIYRMPGQHVISGHLVIDAPLDTEPRDLEGVATICARTLDEGTRRHGGEEFAEQLETLGAGFGVDVSLAGLQAVLDVPASRLRPALDLFAEAAIEPAFADSDVERHVTLRLAEIDQVYANPAQSASVAFRSGVFAAESRASRMNSGQPDTVAAVTPESVRAFHHDHFRPDRATLVLAGDFAEDPLPLIIDAFGGWTVAEPGQPAPEHRLPRPAEPRAVIIDHPGAVQADLRLGGFGIDRTDPRWADVTVAGYAVGGAFLSRLNAVLREDRGYTYGVHLAFGPLRRAGSYAVQGAFRTEVAAAALAEGRELLDLAEKPITADEVRDAVAYYTGVSPLRYATADGVADQAGSQVLAGLDDDHLNRNLAELRQVTPESATAGYRSVVDLDRLSLAVAGDAEKLAEPIRALGYDLVVLEHP</sequence>
<comment type="caution">
    <text evidence="3">The sequence shown here is derived from an EMBL/GenBank/DDBJ whole genome shotgun (WGS) entry which is preliminary data.</text>
</comment>
<evidence type="ECO:0000259" key="1">
    <source>
        <dbReference type="Pfam" id="PF00675"/>
    </source>
</evidence>
<keyword evidence="4" id="KW-1185">Reference proteome</keyword>
<gene>
    <name evidence="3" type="ORF">BKA15_006615</name>
</gene>
<dbReference type="InterPro" id="IPR011249">
    <property type="entry name" value="Metalloenz_LuxS/M16"/>
</dbReference>